<dbReference type="InterPro" id="IPR000182">
    <property type="entry name" value="GNAT_dom"/>
</dbReference>
<dbReference type="EMBL" id="FOEF01000036">
    <property type="protein sequence ID" value="SEP54087.1"/>
    <property type="molecule type" value="Genomic_DNA"/>
</dbReference>
<organism evidence="2 3">
    <name type="scientific">Amycolatopsis saalfeldensis</name>
    <dbReference type="NCBI Taxonomy" id="394193"/>
    <lineage>
        <taxon>Bacteria</taxon>
        <taxon>Bacillati</taxon>
        <taxon>Actinomycetota</taxon>
        <taxon>Actinomycetes</taxon>
        <taxon>Pseudonocardiales</taxon>
        <taxon>Pseudonocardiaceae</taxon>
        <taxon>Amycolatopsis</taxon>
    </lineage>
</organism>
<evidence type="ECO:0000313" key="2">
    <source>
        <dbReference type="EMBL" id="SEP54087.1"/>
    </source>
</evidence>
<dbReference type="Pfam" id="PF00583">
    <property type="entry name" value="Acetyltransf_1"/>
    <property type="match status" value="1"/>
</dbReference>
<dbReference type="InterPro" id="IPR016181">
    <property type="entry name" value="Acyl_CoA_acyltransferase"/>
</dbReference>
<keyword evidence="3" id="KW-1185">Reference proteome</keyword>
<feature type="domain" description="N-acetyltransferase" evidence="1">
    <location>
        <begin position="50"/>
        <end position="196"/>
    </location>
</feature>
<dbReference type="SUPFAM" id="SSF55729">
    <property type="entry name" value="Acyl-CoA N-acyltransferases (Nat)"/>
    <property type="match status" value="1"/>
</dbReference>
<reference evidence="2 3" key="1">
    <citation type="submission" date="2016-10" db="EMBL/GenBank/DDBJ databases">
        <authorList>
            <person name="de Groot N.N."/>
        </authorList>
    </citation>
    <scope>NUCLEOTIDE SEQUENCE [LARGE SCALE GENOMIC DNA]</scope>
    <source>
        <strain evidence="2 3">DSM 44993</strain>
    </source>
</reference>
<dbReference type="CDD" id="cd04301">
    <property type="entry name" value="NAT_SF"/>
    <property type="match status" value="1"/>
</dbReference>
<dbReference type="AlphaFoldDB" id="A0A1H8YPH3"/>
<gene>
    <name evidence="2" type="ORF">SAMN04489732_13644</name>
</gene>
<name>A0A1H8YPH3_9PSEU</name>
<dbReference type="Gene3D" id="3.40.630.30">
    <property type="match status" value="1"/>
</dbReference>
<keyword evidence="2" id="KW-0808">Transferase</keyword>
<dbReference type="PROSITE" id="PS51186">
    <property type="entry name" value="GNAT"/>
    <property type="match status" value="1"/>
</dbReference>
<evidence type="ECO:0000313" key="3">
    <source>
        <dbReference type="Proteomes" id="UP000198582"/>
    </source>
</evidence>
<sequence>MGTAPDPGYPFRSPGPHTRCLNGHSLDLAGQTLPYYHVLDLDATLCNLCTELRLDRPGWFPLDHTAVRRVDVPPKYHRPIVELVAHPPDQPAGVGYIALQISERSVADIDVQMCGIDRRGVIEQIRVDDTYRRRRIGTLLVAAVLARGPGFQWSTTKVDNSASARAFWASQHPAGSLSLGRPDYCPHMKIVNGEGL</sequence>
<accession>A0A1H8YPH3</accession>
<dbReference type="Proteomes" id="UP000198582">
    <property type="component" value="Unassembled WGS sequence"/>
</dbReference>
<proteinExistence type="predicted"/>
<dbReference type="GO" id="GO:0016747">
    <property type="term" value="F:acyltransferase activity, transferring groups other than amino-acyl groups"/>
    <property type="evidence" value="ECO:0007669"/>
    <property type="project" value="InterPro"/>
</dbReference>
<evidence type="ECO:0000259" key="1">
    <source>
        <dbReference type="PROSITE" id="PS51186"/>
    </source>
</evidence>
<protein>
    <submittedName>
        <fullName evidence="2">Acetyltransferase (GNAT) family protein</fullName>
    </submittedName>
</protein>